<dbReference type="EMBL" id="JBHTIH010000002">
    <property type="protein sequence ID" value="MFD0737938.1"/>
    <property type="molecule type" value="Genomic_DNA"/>
</dbReference>
<keyword evidence="2" id="KW-1185">Reference proteome</keyword>
<evidence type="ECO:0000313" key="2">
    <source>
        <dbReference type="Proteomes" id="UP001597090"/>
    </source>
</evidence>
<evidence type="ECO:0000313" key="1">
    <source>
        <dbReference type="EMBL" id="MFD0737938.1"/>
    </source>
</evidence>
<accession>A0ABW2YLG5</accession>
<dbReference type="Proteomes" id="UP001597090">
    <property type="component" value="Unassembled WGS sequence"/>
</dbReference>
<protein>
    <recommendedName>
        <fullName evidence="3">DUF4230 domain-containing protein</fullName>
    </recommendedName>
</protein>
<sequence>MIDWLNPIATLIASFGGAWAAFKLQSVERTRDVRRANITAANRALMTMMQQANTLKLYQEDQIDPRREHPGRHLAIRATLPHELDALRFDFKSLDFLDSPKEQQLLFELSVEERRFTETLRAINARSEILLTEVDPKLSSAGFLDGGSYESKDLKQALGQPLYNKLKRLTDDVIHHVDRTNESIVEMKNKFLLAARARYPGTKFVDFEFPDASTAAS</sequence>
<reference evidence="2" key="1">
    <citation type="journal article" date="2019" name="Int. J. Syst. Evol. Microbiol.">
        <title>The Global Catalogue of Microorganisms (GCM) 10K type strain sequencing project: providing services to taxonomists for standard genome sequencing and annotation.</title>
        <authorList>
            <consortium name="The Broad Institute Genomics Platform"/>
            <consortium name="The Broad Institute Genome Sequencing Center for Infectious Disease"/>
            <person name="Wu L."/>
            <person name="Ma J."/>
        </authorList>
    </citation>
    <scope>NUCLEOTIDE SEQUENCE [LARGE SCALE GENOMIC DNA]</scope>
    <source>
        <strain evidence="2">CCUG 55491</strain>
    </source>
</reference>
<name>A0ABW2YLG5_9GAMM</name>
<gene>
    <name evidence="1" type="ORF">ACFQZQ_01360</name>
</gene>
<dbReference type="RefSeq" id="WP_386810893.1">
    <property type="nucleotide sequence ID" value="NZ_JBHTIH010000002.1"/>
</dbReference>
<evidence type="ECO:0008006" key="3">
    <source>
        <dbReference type="Google" id="ProtNLM"/>
    </source>
</evidence>
<proteinExistence type="predicted"/>
<comment type="caution">
    <text evidence="1">The sequence shown here is derived from an EMBL/GenBank/DDBJ whole genome shotgun (WGS) entry which is preliminary data.</text>
</comment>
<organism evidence="1 2">
    <name type="scientific">Lysobacter koreensis</name>
    <dbReference type="NCBI Taxonomy" id="266122"/>
    <lineage>
        <taxon>Bacteria</taxon>
        <taxon>Pseudomonadati</taxon>
        <taxon>Pseudomonadota</taxon>
        <taxon>Gammaproteobacteria</taxon>
        <taxon>Lysobacterales</taxon>
        <taxon>Lysobacteraceae</taxon>
        <taxon>Lysobacter</taxon>
    </lineage>
</organism>